<organism evidence="8 9">
    <name type="scientific">Mycetocola lacteus</name>
    <dbReference type="NCBI Taxonomy" id="76637"/>
    <lineage>
        <taxon>Bacteria</taxon>
        <taxon>Bacillati</taxon>
        <taxon>Actinomycetota</taxon>
        <taxon>Actinomycetes</taxon>
        <taxon>Micrococcales</taxon>
        <taxon>Microbacteriaceae</taxon>
        <taxon>Mycetocola</taxon>
    </lineage>
</organism>
<dbReference type="Gene3D" id="3.40.50.720">
    <property type="entry name" value="NAD(P)-binding Rossmann-like Domain"/>
    <property type="match status" value="1"/>
</dbReference>
<dbReference type="InterPro" id="IPR013154">
    <property type="entry name" value="ADH-like_N"/>
</dbReference>
<dbReference type="AlphaFoldDB" id="A0A3L7AXV9"/>
<feature type="domain" description="Enoyl reductase (ER)" evidence="7">
    <location>
        <begin position="18"/>
        <end position="340"/>
    </location>
</feature>
<dbReference type="Proteomes" id="UP000269438">
    <property type="component" value="Unassembled WGS sequence"/>
</dbReference>
<evidence type="ECO:0000256" key="1">
    <source>
        <dbReference type="ARBA" id="ARBA00001947"/>
    </source>
</evidence>
<gene>
    <name evidence="8" type="ORF">D9V34_04160</name>
</gene>
<dbReference type="SMART" id="SM00829">
    <property type="entry name" value="PKS_ER"/>
    <property type="match status" value="1"/>
</dbReference>
<protein>
    <submittedName>
        <fullName evidence="8">NAD(P)-dependent alcohol dehydrogenase</fullName>
    </submittedName>
</protein>
<dbReference type="InterPro" id="IPR045306">
    <property type="entry name" value="SDH-like"/>
</dbReference>
<dbReference type="CDD" id="cd05285">
    <property type="entry name" value="sorbitol_DH"/>
    <property type="match status" value="1"/>
</dbReference>
<comment type="cofactor">
    <cofactor evidence="1 6">
        <name>Zn(2+)</name>
        <dbReference type="ChEBI" id="CHEBI:29105"/>
    </cofactor>
</comment>
<evidence type="ECO:0000256" key="6">
    <source>
        <dbReference type="RuleBase" id="RU361277"/>
    </source>
</evidence>
<dbReference type="SUPFAM" id="SSF50129">
    <property type="entry name" value="GroES-like"/>
    <property type="match status" value="1"/>
</dbReference>
<comment type="caution">
    <text evidence="8">The sequence shown here is derived from an EMBL/GenBank/DDBJ whole genome shotgun (WGS) entry which is preliminary data.</text>
</comment>
<dbReference type="InterPro" id="IPR011032">
    <property type="entry name" value="GroES-like_sf"/>
</dbReference>
<comment type="similarity">
    <text evidence="2 6">Belongs to the zinc-containing alcohol dehydrogenase family.</text>
</comment>
<evidence type="ECO:0000256" key="3">
    <source>
        <dbReference type="ARBA" id="ARBA00022723"/>
    </source>
</evidence>
<proteinExistence type="inferred from homology"/>
<evidence type="ECO:0000313" key="9">
    <source>
        <dbReference type="Proteomes" id="UP000269438"/>
    </source>
</evidence>
<dbReference type="GO" id="GO:0016616">
    <property type="term" value="F:oxidoreductase activity, acting on the CH-OH group of donors, NAD or NADP as acceptor"/>
    <property type="evidence" value="ECO:0007669"/>
    <property type="project" value="InterPro"/>
</dbReference>
<evidence type="ECO:0000256" key="2">
    <source>
        <dbReference type="ARBA" id="ARBA00008072"/>
    </source>
</evidence>
<dbReference type="Pfam" id="PF00107">
    <property type="entry name" value="ADH_zinc_N"/>
    <property type="match status" value="1"/>
</dbReference>
<keyword evidence="3 6" id="KW-0479">Metal-binding</keyword>
<dbReference type="RefSeq" id="WP_121687621.1">
    <property type="nucleotide sequence ID" value="NZ_RCUY01000002.1"/>
</dbReference>
<dbReference type="PANTHER" id="PTHR43161">
    <property type="entry name" value="SORBITOL DEHYDROGENASE"/>
    <property type="match status" value="1"/>
</dbReference>
<keyword evidence="4 6" id="KW-0862">Zinc</keyword>
<dbReference type="OrthoDB" id="9797931at2"/>
<sequence length="347" mass="36144">MNSSLPTEMRASVLHAAGDVRLETRALPAVEPGQVLVKIAAVGVCGSDVHYFHEGRIGSFIVDAPMILGHESAGTIVAVGTGVPADRIGERVSIEPQRACRRCEQCKRGRYNLCPDMEFYATPPIDGAFAEYAVIEADYAFAIPDTMSFEAAALCEPLSVGIWSNQKAGVGPGSAVLIAGAGPIGIIIAQVARAFGATSIIVSDPVAERREVALRFGATEVIDPIAQDIATLNLGVDAFIDASGAEPAIRAGIFAVAPAGSVVLVGMGADDQRLPVSRIQNLELNVTGVFRYANTWPLAIELVSTGAVDLDDLVTSRFDLDGVTDALAAATHPDTLKVIVAPGAGTR</sequence>
<dbReference type="PANTHER" id="PTHR43161:SF9">
    <property type="entry name" value="SORBITOL DEHYDROGENASE"/>
    <property type="match status" value="1"/>
</dbReference>
<name>A0A3L7AXV9_9MICO</name>
<evidence type="ECO:0000313" key="8">
    <source>
        <dbReference type="EMBL" id="RLP84002.1"/>
    </source>
</evidence>
<evidence type="ECO:0000256" key="4">
    <source>
        <dbReference type="ARBA" id="ARBA00022833"/>
    </source>
</evidence>
<dbReference type="InterPro" id="IPR036291">
    <property type="entry name" value="NAD(P)-bd_dom_sf"/>
</dbReference>
<dbReference type="PROSITE" id="PS00059">
    <property type="entry name" value="ADH_ZINC"/>
    <property type="match status" value="1"/>
</dbReference>
<dbReference type="SUPFAM" id="SSF51735">
    <property type="entry name" value="NAD(P)-binding Rossmann-fold domains"/>
    <property type="match status" value="1"/>
</dbReference>
<dbReference type="InterPro" id="IPR020843">
    <property type="entry name" value="ER"/>
</dbReference>
<dbReference type="Pfam" id="PF08240">
    <property type="entry name" value="ADH_N"/>
    <property type="match status" value="1"/>
</dbReference>
<dbReference type="InterPro" id="IPR002328">
    <property type="entry name" value="ADH_Zn_CS"/>
</dbReference>
<reference evidence="8 9" key="1">
    <citation type="submission" date="2018-10" db="EMBL/GenBank/DDBJ databases">
        <authorList>
            <person name="Li J."/>
        </authorList>
    </citation>
    <scope>NUCLEOTIDE SEQUENCE [LARGE SCALE GENOMIC DNA]</scope>
    <source>
        <strain evidence="8 9">JCM 11654</strain>
    </source>
</reference>
<evidence type="ECO:0000259" key="7">
    <source>
        <dbReference type="SMART" id="SM00829"/>
    </source>
</evidence>
<dbReference type="GO" id="GO:0008270">
    <property type="term" value="F:zinc ion binding"/>
    <property type="evidence" value="ECO:0007669"/>
    <property type="project" value="InterPro"/>
</dbReference>
<accession>A0A3L7AXV9</accession>
<dbReference type="EMBL" id="RCUY01000002">
    <property type="protein sequence ID" value="RLP84002.1"/>
    <property type="molecule type" value="Genomic_DNA"/>
</dbReference>
<evidence type="ECO:0000256" key="5">
    <source>
        <dbReference type="ARBA" id="ARBA00023002"/>
    </source>
</evidence>
<keyword evidence="5" id="KW-0560">Oxidoreductase</keyword>
<dbReference type="InterPro" id="IPR013149">
    <property type="entry name" value="ADH-like_C"/>
</dbReference>
<keyword evidence="9" id="KW-1185">Reference proteome</keyword>
<dbReference type="Gene3D" id="3.90.180.10">
    <property type="entry name" value="Medium-chain alcohol dehydrogenases, catalytic domain"/>
    <property type="match status" value="1"/>
</dbReference>